<gene>
    <name evidence="2" type="ORF">CLOSTMETH_03019</name>
</gene>
<reference evidence="2 3" key="1">
    <citation type="submission" date="2009-01" db="EMBL/GenBank/DDBJ databases">
        <authorList>
            <person name="Fulton L."/>
            <person name="Clifton S."/>
            <person name="Fulton B."/>
            <person name="Xu J."/>
            <person name="Minx P."/>
            <person name="Pepin K.H."/>
            <person name="Johnson M."/>
            <person name="Bhonagiri V."/>
            <person name="Nash W.E."/>
            <person name="Mardis E.R."/>
            <person name="Wilson R.K."/>
        </authorList>
    </citation>
    <scope>NUCLEOTIDE SEQUENCE [LARGE SCALE GENOMIC DNA]</scope>
    <source>
        <strain evidence="2 3">DSM 5476</strain>
    </source>
</reference>
<feature type="region of interest" description="Disordered" evidence="1">
    <location>
        <begin position="49"/>
        <end position="72"/>
    </location>
</feature>
<accession>C0EGM6</accession>
<reference evidence="2 3" key="2">
    <citation type="submission" date="2009-02" db="EMBL/GenBank/DDBJ databases">
        <title>Draft genome sequence of Clostridium methylpentosum (DSM 5476).</title>
        <authorList>
            <person name="Sudarsanam P."/>
            <person name="Ley R."/>
            <person name="Guruge J."/>
            <person name="Turnbaugh P.J."/>
            <person name="Mahowald M."/>
            <person name="Liep D."/>
            <person name="Gordon J."/>
        </authorList>
    </citation>
    <scope>NUCLEOTIDE SEQUENCE [LARGE SCALE GENOMIC DNA]</scope>
    <source>
        <strain evidence="2 3">DSM 5476</strain>
    </source>
</reference>
<evidence type="ECO:0000313" key="3">
    <source>
        <dbReference type="Proteomes" id="UP000003340"/>
    </source>
</evidence>
<dbReference type="EMBL" id="ACEC01000104">
    <property type="protein sequence ID" value="EEG29369.1"/>
    <property type="molecule type" value="Genomic_DNA"/>
</dbReference>
<dbReference type="HOGENOM" id="CLU_2715266_0_0_9"/>
<comment type="caution">
    <text evidence="2">The sequence shown here is derived from an EMBL/GenBank/DDBJ whole genome shotgun (WGS) entry which is preliminary data.</text>
</comment>
<evidence type="ECO:0000313" key="2">
    <source>
        <dbReference type="EMBL" id="EEG29369.1"/>
    </source>
</evidence>
<keyword evidence="3" id="KW-1185">Reference proteome</keyword>
<dbReference type="Proteomes" id="UP000003340">
    <property type="component" value="Unassembled WGS sequence"/>
</dbReference>
<dbReference type="AlphaFoldDB" id="C0EGM6"/>
<protein>
    <submittedName>
        <fullName evidence="2">Uncharacterized protein</fullName>
    </submittedName>
</protein>
<organism evidence="2 3">
    <name type="scientific">[Clostridium] methylpentosum DSM 5476</name>
    <dbReference type="NCBI Taxonomy" id="537013"/>
    <lineage>
        <taxon>Bacteria</taxon>
        <taxon>Bacillati</taxon>
        <taxon>Bacillota</taxon>
        <taxon>Clostridia</taxon>
        <taxon>Eubacteriales</taxon>
        <taxon>Oscillospiraceae</taxon>
        <taxon>Oscillospiraceae incertae sedis</taxon>
    </lineage>
</organism>
<sequence length="72" mass="8462">MKAKNKTTREQIKFTCHKFRFYFAKPPFPSANRSLFLSISDRAEDFIKRKGTKKKSISSKQSTSFDFGYSLR</sequence>
<evidence type="ECO:0000256" key="1">
    <source>
        <dbReference type="SAM" id="MobiDB-lite"/>
    </source>
</evidence>
<name>C0EGM6_9FIRM</name>
<proteinExistence type="predicted"/>